<dbReference type="Proteomes" id="UP001305779">
    <property type="component" value="Unassembled WGS sequence"/>
</dbReference>
<dbReference type="Pfam" id="PF04739">
    <property type="entry name" value="AMPKBI"/>
    <property type="match status" value="1"/>
</dbReference>
<keyword evidence="5" id="KW-1185">Reference proteome</keyword>
<dbReference type="Gene3D" id="2.60.40.10">
    <property type="entry name" value="Immunoglobulins"/>
    <property type="match status" value="1"/>
</dbReference>
<evidence type="ECO:0000256" key="1">
    <source>
        <dbReference type="ARBA" id="ARBA00010926"/>
    </source>
</evidence>
<dbReference type="PANTHER" id="PTHR10343:SF84">
    <property type="entry name" value="5'-AMP-ACTIVATED PROTEIN KINASE SUBUNIT BETA-1"/>
    <property type="match status" value="1"/>
</dbReference>
<dbReference type="EMBL" id="JAXOVC010000005">
    <property type="protein sequence ID" value="KAK4501829.1"/>
    <property type="molecule type" value="Genomic_DNA"/>
</dbReference>
<accession>A0ABR0EJU6</accession>
<evidence type="ECO:0000313" key="5">
    <source>
        <dbReference type="Proteomes" id="UP001305779"/>
    </source>
</evidence>
<protein>
    <recommendedName>
        <fullName evidence="3">Association with the SNF1 complex (ASC) domain-containing protein</fullName>
    </recommendedName>
</protein>
<dbReference type="InterPro" id="IPR006828">
    <property type="entry name" value="ASC_dom"/>
</dbReference>
<dbReference type="Pfam" id="PF16561">
    <property type="entry name" value="AMPK1_CBM"/>
    <property type="match status" value="1"/>
</dbReference>
<dbReference type="Gene3D" id="6.20.250.60">
    <property type="match status" value="1"/>
</dbReference>
<reference evidence="4 5" key="1">
    <citation type="journal article" date="2023" name="G3 (Bethesda)">
        <title>A chromosome-level genome assembly of Zasmidium syzygii isolated from banana leaves.</title>
        <authorList>
            <person name="van Westerhoven A.C."/>
            <person name="Mehrabi R."/>
            <person name="Talebi R."/>
            <person name="Steentjes M.B.F."/>
            <person name="Corcolon B."/>
            <person name="Chong P.A."/>
            <person name="Kema G.H.J."/>
            <person name="Seidl M.F."/>
        </authorList>
    </citation>
    <scope>NUCLEOTIDE SEQUENCE [LARGE SCALE GENOMIC DNA]</scope>
    <source>
        <strain evidence="4 5">P124</strain>
    </source>
</reference>
<sequence>MGNNQSSDVPAGGGGAVVVNSERRSLSHASSQRKRAAHGKSPSNPTSVALVAPAASTSTSNTTAHGNVSASPSRARSVTTTHPKLAPDDVSSSHKSDTAAASMGNNESKPQPRPPSRSNTLPTHAAPPRKAPPTTQEVKETASPTQPVEVPPTSSDGQEDDFIPGFSESPYGLPPANYSRPPRLPLPIEEEVHTPGSPIITPQDIQGAVTQLDSSEIEGGDIPRKNSVLSSTNGDDDDIGDNEAFAAESSQWGEIRVPTEMEWNGHGDKVFVTGTFCNWEKKIKLHHKKDGHGFSAIVQLPPGTHHIKFLVDGEMMTSDNLPTTVDWTNSLVNYVEIVAPLPSDGKQAPGPAAPMPIPGAAITAGQAIAAAELASRPTSHVPETATAMPSAMQEAVGPKGERAGSVPKDTPVPTPAATSQRSPEAKPKPKQKVPRPKYTNQIPEFLIDLDNYNNPEDERFQRAQRVSSTLPQPPSLPMFLSKSILNGATPHKDDASVLVLPNHTVLNHLATSSIKSGVLATSGTTRYKRKFLTTIMYKPTSDDG</sequence>
<feature type="region of interest" description="Disordered" evidence="2">
    <location>
        <begin position="373"/>
        <end position="439"/>
    </location>
</feature>
<feature type="compositionally biased region" description="Polar residues" evidence="2">
    <location>
        <begin position="142"/>
        <end position="156"/>
    </location>
</feature>
<dbReference type="SUPFAM" id="SSF81296">
    <property type="entry name" value="E set domains"/>
    <property type="match status" value="1"/>
</dbReference>
<evidence type="ECO:0000256" key="2">
    <source>
        <dbReference type="SAM" id="MobiDB-lite"/>
    </source>
</evidence>
<comment type="similarity">
    <text evidence="1">Belongs to the 5'-AMP-activated protein kinase beta subunit family.</text>
</comment>
<dbReference type="InterPro" id="IPR013783">
    <property type="entry name" value="Ig-like_fold"/>
</dbReference>
<gene>
    <name evidence="4" type="ORF">PRZ48_007638</name>
</gene>
<evidence type="ECO:0000259" key="3">
    <source>
        <dbReference type="SMART" id="SM01010"/>
    </source>
</evidence>
<dbReference type="InterPro" id="IPR014756">
    <property type="entry name" value="Ig_E-set"/>
</dbReference>
<feature type="compositionally biased region" description="Low complexity" evidence="2">
    <location>
        <begin position="52"/>
        <end position="64"/>
    </location>
</feature>
<dbReference type="InterPro" id="IPR037256">
    <property type="entry name" value="ASC_dom_sf"/>
</dbReference>
<dbReference type="PANTHER" id="PTHR10343">
    <property type="entry name" value="5'-AMP-ACTIVATED PROTEIN KINASE , BETA SUBUNIT"/>
    <property type="match status" value="1"/>
</dbReference>
<dbReference type="InterPro" id="IPR032640">
    <property type="entry name" value="AMPK1_CBM"/>
</dbReference>
<dbReference type="SUPFAM" id="SSF160219">
    <property type="entry name" value="AMPKBI-like"/>
    <property type="match status" value="1"/>
</dbReference>
<dbReference type="InterPro" id="IPR050827">
    <property type="entry name" value="CRP1_MDG1_kinase"/>
</dbReference>
<comment type="caution">
    <text evidence="4">The sequence shown here is derived from an EMBL/GenBank/DDBJ whole genome shotgun (WGS) entry which is preliminary data.</text>
</comment>
<dbReference type="SMART" id="SM01010">
    <property type="entry name" value="AMPKBI"/>
    <property type="match status" value="1"/>
</dbReference>
<feature type="compositionally biased region" description="Basic and acidic residues" evidence="2">
    <location>
        <begin position="85"/>
        <end position="97"/>
    </location>
</feature>
<feature type="region of interest" description="Disordered" evidence="2">
    <location>
        <begin position="1"/>
        <end position="185"/>
    </location>
</feature>
<name>A0ABR0EJU6_ZASCE</name>
<dbReference type="CDD" id="cd02859">
    <property type="entry name" value="E_set_AMPKbeta_like_N"/>
    <property type="match status" value="1"/>
</dbReference>
<feature type="domain" description="Association with the SNF1 complex (ASC)" evidence="3">
    <location>
        <begin position="431"/>
        <end position="540"/>
    </location>
</feature>
<feature type="region of interest" description="Disordered" evidence="2">
    <location>
        <begin position="217"/>
        <end position="239"/>
    </location>
</feature>
<organism evidence="4 5">
    <name type="scientific">Zasmidium cellare</name>
    <name type="common">Wine cellar mold</name>
    <name type="synonym">Racodium cellare</name>
    <dbReference type="NCBI Taxonomy" id="395010"/>
    <lineage>
        <taxon>Eukaryota</taxon>
        <taxon>Fungi</taxon>
        <taxon>Dikarya</taxon>
        <taxon>Ascomycota</taxon>
        <taxon>Pezizomycotina</taxon>
        <taxon>Dothideomycetes</taxon>
        <taxon>Dothideomycetidae</taxon>
        <taxon>Mycosphaerellales</taxon>
        <taxon>Mycosphaerellaceae</taxon>
        <taxon>Zasmidium</taxon>
    </lineage>
</organism>
<feature type="compositionally biased region" description="Polar residues" evidence="2">
    <location>
        <begin position="65"/>
        <end position="82"/>
    </location>
</feature>
<evidence type="ECO:0000313" key="4">
    <source>
        <dbReference type="EMBL" id="KAK4501829.1"/>
    </source>
</evidence>
<proteinExistence type="inferred from homology"/>